<evidence type="ECO:0000313" key="2">
    <source>
        <dbReference type="EMBL" id="QCZ92579.1"/>
    </source>
</evidence>
<gene>
    <name evidence="2" type="ORF">FBQ74_03445</name>
</gene>
<dbReference type="Gene3D" id="1.10.10.10">
    <property type="entry name" value="Winged helix-like DNA-binding domain superfamily/Winged helix DNA-binding domain"/>
    <property type="match status" value="1"/>
</dbReference>
<dbReference type="KEGG" id="salk:FBQ74_03445"/>
<dbReference type="OrthoDB" id="8595273at2"/>
<keyword evidence="3" id="KW-1185">Reference proteome</keyword>
<protein>
    <submittedName>
        <fullName evidence="2">ROK family transcriptional regulator</fullName>
    </submittedName>
</protein>
<reference evidence="2 3" key="1">
    <citation type="submission" date="2019-04" db="EMBL/GenBank/DDBJ databases">
        <title>Salinimonas iocasae sp. nov., a halophilic bacterium isolated from the outer tube casing of tubeworms in Okinawa Trough.</title>
        <authorList>
            <person name="Zhang H."/>
            <person name="Wang H."/>
            <person name="Li C."/>
        </authorList>
    </citation>
    <scope>NUCLEOTIDE SEQUENCE [LARGE SCALE GENOMIC DNA]</scope>
    <source>
        <strain evidence="2 3">KX18D6</strain>
    </source>
</reference>
<dbReference type="AlphaFoldDB" id="A0A5B7YDA6"/>
<sequence length="388" mass="42109">MFECEKNAVKGQTRIRDTNERHVLTLIRTQGPLPKADIARITGLSAQSATIIINRLEEAGLLRAGQPVKGRKGQPRIPYSINPQGAFSIGLKVGRRRLALSVIDFSGTLLHCIEQPVTSPTPAGVREFVAHNITSLYSRMPQNCAARVAGLGIVMPFALWQWPQSALSQNELEQWRDFDIRAVMTQLCELPVYLCNDDTAACSAELLFGRLPVKDNFTYFHIGAFIGGGIVMNGQVVEGSTGNAGALGSLPVFVNGKVGQLLEYASLNHLKQTIEPTEWEALQSGIRSLAPATRKKVEQWLDEATQALVQASVIVQATNDAGSIIIDGSMGAYLKALIIQSVTEHLDSGDWRGVSKPAVYCGSLGEHAQLTGSANLPLIARYYLPSYD</sequence>
<dbReference type="SUPFAM" id="SSF46785">
    <property type="entry name" value="Winged helix' DNA-binding domain"/>
    <property type="match status" value="1"/>
</dbReference>
<dbReference type="EMBL" id="CP039852">
    <property type="protein sequence ID" value="QCZ92579.1"/>
    <property type="molecule type" value="Genomic_DNA"/>
</dbReference>
<dbReference type="InterPro" id="IPR000600">
    <property type="entry name" value="ROK"/>
</dbReference>
<feature type="domain" description="HTH marR-type" evidence="1">
    <location>
        <begin position="22"/>
        <end position="71"/>
    </location>
</feature>
<dbReference type="RefSeq" id="WP_139755331.1">
    <property type="nucleotide sequence ID" value="NZ_CP039852.1"/>
</dbReference>
<dbReference type="PANTHER" id="PTHR18964:SF169">
    <property type="entry name" value="N-ACETYLMANNOSAMINE KINASE"/>
    <property type="match status" value="1"/>
</dbReference>
<dbReference type="GO" id="GO:0003700">
    <property type="term" value="F:DNA-binding transcription factor activity"/>
    <property type="evidence" value="ECO:0007669"/>
    <property type="project" value="InterPro"/>
</dbReference>
<evidence type="ECO:0000313" key="3">
    <source>
        <dbReference type="Proteomes" id="UP000304912"/>
    </source>
</evidence>
<dbReference type="InterPro" id="IPR043129">
    <property type="entry name" value="ATPase_NBD"/>
</dbReference>
<evidence type="ECO:0000259" key="1">
    <source>
        <dbReference type="Pfam" id="PF12802"/>
    </source>
</evidence>
<dbReference type="Gene3D" id="3.30.420.40">
    <property type="match status" value="2"/>
</dbReference>
<dbReference type="InterPro" id="IPR036390">
    <property type="entry name" value="WH_DNA-bd_sf"/>
</dbReference>
<dbReference type="GO" id="GO:0009384">
    <property type="term" value="F:N-acylmannosamine kinase activity"/>
    <property type="evidence" value="ECO:0007669"/>
    <property type="project" value="TreeGrafter"/>
</dbReference>
<dbReference type="InterPro" id="IPR036388">
    <property type="entry name" value="WH-like_DNA-bd_sf"/>
</dbReference>
<dbReference type="Pfam" id="PF00480">
    <property type="entry name" value="ROK"/>
    <property type="match status" value="1"/>
</dbReference>
<dbReference type="Proteomes" id="UP000304912">
    <property type="component" value="Chromosome"/>
</dbReference>
<dbReference type="InterPro" id="IPR000835">
    <property type="entry name" value="HTH_MarR-typ"/>
</dbReference>
<organism evidence="2 3">
    <name type="scientific">Salinimonas iocasae</name>
    <dbReference type="NCBI Taxonomy" id="2572577"/>
    <lineage>
        <taxon>Bacteria</taxon>
        <taxon>Pseudomonadati</taxon>
        <taxon>Pseudomonadota</taxon>
        <taxon>Gammaproteobacteria</taxon>
        <taxon>Alteromonadales</taxon>
        <taxon>Alteromonadaceae</taxon>
        <taxon>Alteromonas/Salinimonas group</taxon>
        <taxon>Salinimonas</taxon>
    </lineage>
</organism>
<dbReference type="GO" id="GO:0019262">
    <property type="term" value="P:N-acetylneuraminate catabolic process"/>
    <property type="evidence" value="ECO:0007669"/>
    <property type="project" value="TreeGrafter"/>
</dbReference>
<dbReference type="CDD" id="cd00090">
    <property type="entry name" value="HTH_ARSR"/>
    <property type="match status" value="1"/>
</dbReference>
<dbReference type="InterPro" id="IPR011991">
    <property type="entry name" value="ArsR-like_HTH"/>
</dbReference>
<dbReference type="PANTHER" id="PTHR18964">
    <property type="entry name" value="ROK (REPRESSOR, ORF, KINASE) FAMILY"/>
    <property type="match status" value="1"/>
</dbReference>
<accession>A0A5B7YDA6</accession>
<proteinExistence type="predicted"/>
<dbReference type="SUPFAM" id="SSF53067">
    <property type="entry name" value="Actin-like ATPase domain"/>
    <property type="match status" value="1"/>
</dbReference>
<dbReference type="Pfam" id="PF12802">
    <property type="entry name" value="MarR_2"/>
    <property type="match status" value="1"/>
</dbReference>
<name>A0A5B7YDA6_9ALTE</name>